<dbReference type="Gene3D" id="1.10.10.10">
    <property type="entry name" value="Winged helix-like DNA-binding domain superfamily/Winged helix DNA-binding domain"/>
    <property type="match status" value="1"/>
</dbReference>
<dbReference type="SUPFAM" id="SSF46894">
    <property type="entry name" value="C-terminal effector domain of the bipartite response regulators"/>
    <property type="match status" value="1"/>
</dbReference>
<name>A0A2J8B5I0_9FIRM</name>
<dbReference type="EMBL" id="NBZD01000001">
    <property type="protein sequence ID" value="PNH19996.1"/>
    <property type="molecule type" value="Genomic_DNA"/>
</dbReference>
<accession>A0A2J8B5I0</accession>
<dbReference type="AlphaFoldDB" id="A0A2J8B5I0"/>
<organism evidence="2 3">
    <name type="scientific">Mageeibacillus indolicus</name>
    <dbReference type="NCBI Taxonomy" id="884684"/>
    <lineage>
        <taxon>Bacteria</taxon>
        <taxon>Bacillati</taxon>
        <taxon>Bacillota</taxon>
        <taxon>Clostridia</taxon>
        <taxon>Eubacteriales</taxon>
        <taxon>Oscillospiraceae</taxon>
        <taxon>Mageeibacillus</taxon>
    </lineage>
</organism>
<gene>
    <name evidence="2" type="ORF">B7R76_03785</name>
</gene>
<evidence type="ECO:0000259" key="1">
    <source>
        <dbReference type="Pfam" id="PF08769"/>
    </source>
</evidence>
<dbReference type="RefSeq" id="WP_012993077.1">
    <property type="nucleotide sequence ID" value="NZ_NBZD01000001.1"/>
</dbReference>
<dbReference type="InterPro" id="IPR016032">
    <property type="entry name" value="Sig_transdc_resp-reg_C-effctor"/>
</dbReference>
<reference evidence="3" key="1">
    <citation type="submission" date="2017-04" db="EMBL/GenBank/DDBJ databases">
        <authorList>
            <person name="Bumgarner R.E."/>
            <person name="Fredricks D.N."/>
            <person name="Srinivasan S."/>
        </authorList>
    </citation>
    <scope>NUCLEOTIDE SEQUENCE [LARGE SCALE GENOMIC DNA]</scope>
    <source>
        <strain evidence="3">KA00405</strain>
    </source>
</reference>
<dbReference type="GO" id="GO:0003700">
    <property type="term" value="F:DNA-binding transcription factor activity"/>
    <property type="evidence" value="ECO:0007669"/>
    <property type="project" value="InterPro"/>
</dbReference>
<sequence>MIKTNDENPFDSIKFYVAASDRDMLGRLTSILERKGMISCWEKSGEMSFLLDGRQGGYHVARQISEINDHLRHRRNTQSESQKRLLKLINRALNSYGLREELKGTEFLREIIFHLIVNKGNLTNFSKGVYLDVARHYGTEPKLIDRAIRYTRMQAGITLTNVEFIHKLLNDLQSEASLETKKETIVYSLPGTQITLADLVAENGCGDLASY</sequence>
<protein>
    <recommendedName>
        <fullName evidence="1">Sporulation initiation factor Spo0A C-terminal domain-containing protein</fullName>
    </recommendedName>
</protein>
<dbReference type="Pfam" id="PF08769">
    <property type="entry name" value="Spo0A_C"/>
    <property type="match status" value="1"/>
</dbReference>
<dbReference type="GO" id="GO:0003677">
    <property type="term" value="F:DNA binding"/>
    <property type="evidence" value="ECO:0007669"/>
    <property type="project" value="InterPro"/>
</dbReference>
<proteinExistence type="predicted"/>
<dbReference type="GO" id="GO:0005509">
    <property type="term" value="F:calcium ion binding"/>
    <property type="evidence" value="ECO:0007669"/>
    <property type="project" value="InterPro"/>
</dbReference>
<feature type="domain" description="Sporulation initiation factor Spo0A C-terminal" evidence="1">
    <location>
        <begin position="90"/>
        <end position="170"/>
    </location>
</feature>
<evidence type="ECO:0000313" key="3">
    <source>
        <dbReference type="Proteomes" id="UP000236394"/>
    </source>
</evidence>
<dbReference type="Proteomes" id="UP000236394">
    <property type="component" value="Unassembled WGS sequence"/>
</dbReference>
<dbReference type="InterPro" id="IPR036388">
    <property type="entry name" value="WH-like_DNA-bd_sf"/>
</dbReference>
<comment type="caution">
    <text evidence="2">The sequence shown here is derived from an EMBL/GenBank/DDBJ whole genome shotgun (WGS) entry which is preliminary data.</text>
</comment>
<dbReference type="GO" id="GO:0005737">
    <property type="term" value="C:cytoplasm"/>
    <property type="evidence" value="ECO:0007669"/>
    <property type="project" value="InterPro"/>
</dbReference>
<dbReference type="InterPro" id="IPR014879">
    <property type="entry name" value="Spo0A_C"/>
</dbReference>
<evidence type="ECO:0000313" key="2">
    <source>
        <dbReference type="EMBL" id="PNH19996.1"/>
    </source>
</evidence>
<dbReference type="GO" id="GO:0042173">
    <property type="term" value="P:regulation of sporulation resulting in formation of a cellular spore"/>
    <property type="evidence" value="ECO:0007669"/>
    <property type="project" value="InterPro"/>
</dbReference>